<dbReference type="AlphaFoldDB" id="A0A944C7L4"/>
<feature type="active site" evidence="6">
    <location>
        <position position="146"/>
    </location>
</feature>
<comment type="caution">
    <text evidence="7">The sequence shown here is derived from an EMBL/GenBank/DDBJ whole genome shotgun (WGS) entry which is preliminary data.</text>
</comment>
<evidence type="ECO:0000256" key="3">
    <source>
        <dbReference type="ARBA" id="ARBA00022670"/>
    </source>
</evidence>
<dbReference type="Pfam" id="PF01470">
    <property type="entry name" value="Peptidase_C15"/>
    <property type="match status" value="1"/>
</dbReference>
<keyword evidence="5" id="KW-0788">Thiol protease</keyword>
<dbReference type="PANTHER" id="PTHR23402">
    <property type="entry name" value="PROTEASE FAMILY C15 PYROGLUTAMYL-PEPTIDASE I-RELATED"/>
    <property type="match status" value="1"/>
</dbReference>
<dbReference type="GO" id="GO:0016920">
    <property type="term" value="F:pyroglutamyl-peptidase activity"/>
    <property type="evidence" value="ECO:0007669"/>
    <property type="project" value="UniProtKB-EC"/>
</dbReference>
<organism evidence="7 8">
    <name type="scientific">Roseibium polysiphoniae</name>
    <dbReference type="NCBI Taxonomy" id="2571221"/>
    <lineage>
        <taxon>Bacteria</taxon>
        <taxon>Pseudomonadati</taxon>
        <taxon>Pseudomonadota</taxon>
        <taxon>Alphaproteobacteria</taxon>
        <taxon>Hyphomicrobiales</taxon>
        <taxon>Stappiaceae</taxon>
        <taxon>Roseibium</taxon>
    </lineage>
</organism>
<comment type="similarity">
    <text evidence="1">Belongs to the peptidase C15 family.</text>
</comment>
<evidence type="ECO:0000256" key="5">
    <source>
        <dbReference type="ARBA" id="ARBA00022807"/>
    </source>
</evidence>
<dbReference type="CDD" id="cd00501">
    <property type="entry name" value="Peptidase_C15"/>
    <property type="match status" value="1"/>
</dbReference>
<gene>
    <name evidence="7" type="ORF">DYI23_00380</name>
</gene>
<dbReference type="Gene3D" id="3.40.630.20">
    <property type="entry name" value="Peptidase C15, pyroglutamyl peptidase I-like"/>
    <property type="match status" value="1"/>
</dbReference>
<reference evidence="7" key="1">
    <citation type="submission" date="2018-08" db="EMBL/GenBank/DDBJ databases">
        <authorList>
            <person name="Jin W."/>
            <person name="Wang H."/>
            <person name="Yang Y."/>
            <person name="Li M."/>
            <person name="Liu J."/>
        </authorList>
    </citation>
    <scope>NUCLEOTIDE SEQUENCE</scope>
    <source>
        <strain evidence="7">AESS21</strain>
    </source>
</reference>
<evidence type="ECO:0000313" key="7">
    <source>
        <dbReference type="EMBL" id="MBS8258659.1"/>
    </source>
</evidence>
<evidence type="ECO:0000256" key="2">
    <source>
        <dbReference type="ARBA" id="ARBA00022490"/>
    </source>
</evidence>
<dbReference type="GO" id="GO:0006508">
    <property type="term" value="P:proteolysis"/>
    <property type="evidence" value="ECO:0007669"/>
    <property type="project" value="UniProtKB-KW"/>
</dbReference>
<reference evidence="7" key="2">
    <citation type="journal article" date="2021" name="Microorganisms">
        <title>Bacterial Dimethylsulfoniopropionate Biosynthesis in the East China Sea.</title>
        <authorList>
            <person name="Liu J."/>
            <person name="Zhang Y."/>
            <person name="Liu J."/>
            <person name="Zhong H."/>
            <person name="Williams B.T."/>
            <person name="Zheng Y."/>
            <person name="Curson A.R.J."/>
            <person name="Sun C."/>
            <person name="Sun H."/>
            <person name="Song D."/>
            <person name="Wagner Mackenzie B."/>
            <person name="Bermejo Martinez A."/>
            <person name="Todd J.D."/>
            <person name="Zhang X.H."/>
        </authorList>
    </citation>
    <scope>NUCLEOTIDE SEQUENCE</scope>
    <source>
        <strain evidence="7">AESS21</strain>
    </source>
</reference>
<dbReference type="PRINTS" id="PR00706">
    <property type="entry name" value="PYROGLUPTASE"/>
</dbReference>
<dbReference type="SUPFAM" id="SSF53182">
    <property type="entry name" value="Pyrrolidone carboxyl peptidase (pyroglutamate aminopeptidase)"/>
    <property type="match status" value="1"/>
</dbReference>
<keyword evidence="2" id="KW-0963">Cytoplasm</keyword>
<dbReference type="InterPro" id="IPR036440">
    <property type="entry name" value="Peptidase_C15-like_sf"/>
</dbReference>
<keyword evidence="3" id="KW-0645">Protease</keyword>
<dbReference type="Proteomes" id="UP000705379">
    <property type="component" value="Unassembled WGS sequence"/>
</dbReference>
<dbReference type="InterPro" id="IPR016125">
    <property type="entry name" value="Peptidase_C15-like"/>
</dbReference>
<dbReference type="EMBL" id="QTKU01000001">
    <property type="protein sequence ID" value="MBS8258659.1"/>
    <property type="molecule type" value="Genomic_DNA"/>
</dbReference>
<dbReference type="EC" id="3.4.19.3" evidence="6"/>
<protein>
    <recommendedName>
        <fullName evidence="6">Pyroglutamyl-peptidase I</fullName>
        <ecNumber evidence="6">3.4.19.3</ecNumber>
    </recommendedName>
</protein>
<accession>A0A944C7L4</accession>
<dbReference type="InterPro" id="IPR033694">
    <property type="entry name" value="PGPEP1_Cys_AS"/>
</dbReference>
<proteinExistence type="inferred from homology"/>
<dbReference type="PIRSF" id="PIRSF015592">
    <property type="entry name" value="Prld-crbxl_pptds"/>
    <property type="match status" value="1"/>
</dbReference>
<dbReference type="PANTHER" id="PTHR23402:SF1">
    <property type="entry name" value="PYROGLUTAMYL-PEPTIDASE I"/>
    <property type="match status" value="1"/>
</dbReference>
<dbReference type="RefSeq" id="WP_213214436.1">
    <property type="nucleotide sequence ID" value="NZ_QTKU01000001.1"/>
</dbReference>
<keyword evidence="4" id="KW-0378">Hydrolase</keyword>
<dbReference type="PROSITE" id="PS01334">
    <property type="entry name" value="PYRASE_CYS"/>
    <property type="match status" value="1"/>
</dbReference>
<evidence type="ECO:0000256" key="4">
    <source>
        <dbReference type="ARBA" id="ARBA00022801"/>
    </source>
</evidence>
<comment type="catalytic activity">
    <reaction evidence="6">
        <text>Release of an N-terminal pyroglutamyl group from a polypeptide, the second amino acid generally not being Pro.</text>
        <dbReference type="EC" id="3.4.19.3"/>
    </reaction>
</comment>
<sequence>MTKTILVTGFEPFPGMPINPTAQLIARLPRRLPPRTGNQFEFFRLPTTWAGRQTVTEQLRKDLKPSAIIHFGVDGTRRCINIETRAVNRATLVKPDAEGHHAAPGPLEQDAPAAKASTLPVRALRDAAARSGVPVSLSHDAGTYLCNATLWDSISSGIPSVFIHVPPLPRGKFDTRPSLQDIEAAAVQILSEVARRI</sequence>
<dbReference type="GO" id="GO:0005829">
    <property type="term" value="C:cytosol"/>
    <property type="evidence" value="ECO:0007669"/>
    <property type="project" value="InterPro"/>
</dbReference>
<name>A0A944C7L4_9HYPH</name>
<evidence type="ECO:0000256" key="1">
    <source>
        <dbReference type="ARBA" id="ARBA00006641"/>
    </source>
</evidence>
<evidence type="ECO:0000256" key="6">
    <source>
        <dbReference type="PROSITE-ProRule" id="PRU10077"/>
    </source>
</evidence>
<evidence type="ECO:0000313" key="8">
    <source>
        <dbReference type="Proteomes" id="UP000705379"/>
    </source>
</evidence>
<dbReference type="InterPro" id="IPR000816">
    <property type="entry name" value="Peptidase_C15"/>
</dbReference>